<reference evidence="8" key="2">
    <citation type="submission" date="2018-10" db="UniProtKB">
        <authorList>
            <consortium name="EnsemblPlants"/>
        </authorList>
    </citation>
    <scope>IDENTIFICATION</scope>
</reference>
<dbReference type="GO" id="GO:0005634">
    <property type="term" value="C:nucleus"/>
    <property type="evidence" value="ECO:0007669"/>
    <property type="project" value="UniProtKB-SubCell"/>
</dbReference>
<evidence type="ECO:0000313" key="8">
    <source>
        <dbReference type="EnsemblPlants" id="TraesCS7B02G077700.1.cds1"/>
    </source>
</evidence>
<proteinExistence type="predicted"/>
<dbReference type="PROSITE" id="PS51005">
    <property type="entry name" value="NAC"/>
    <property type="match status" value="1"/>
</dbReference>
<dbReference type="Gene3D" id="2.170.150.80">
    <property type="entry name" value="NAC domain"/>
    <property type="match status" value="1"/>
</dbReference>
<dbReference type="AlphaFoldDB" id="A0A3B6SDH6"/>
<feature type="compositionally biased region" description="Basic and acidic residues" evidence="6">
    <location>
        <begin position="222"/>
        <end position="232"/>
    </location>
</feature>
<evidence type="ECO:0000313" key="9">
    <source>
        <dbReference type="Proteomes" id="UP000019116"/>
    </source>
</evidence>
<sequence length="359" mass="39312">MTAKKPKKEARKLTARSPPTNITAVKMALPARDDYEYLTPALALPPGVYFNPTNEEIVRTYLNGWIAGHGTSGAEAAVVIEDDVYGDQPDVLARRHPPASTRDSDPSWWFRCHCKVQATRGGGGGHRGDRGVATGGFWKLEQTTKEVRCEADGEHLGFKRTFGFYVEHEGEKEKTRWLMEEYTNVDSPDEGAVRNDGRNVLPALYRIYLTPRDPGKKRRKTSGRDVGDDHVDGGPVKAARVMVPEACLHAIAALLSPSSARGAGQEEPHGSFEAPPPPPSGVFSEYRGDEAATSDDDQSMTMKENLLEEAQGSTGGDDSPELRVLVTMDDGMPAWEMGMGGGYVFADTSWIDEHYQNSE</sequence>
<comment type="subcellular location">
    <subcellularLocation>
        <location evidence="1">Nucleus</location>
    </subcellularLocation>
</comment>
<evidence type="ECO:0000256" key="4">
    <source>
        <dbReference type="ARBA" id="ARBA00023163"/>
    </source>
</evidence>
<feature type="region of interest" description="Disordered" evidence="6">
    <location>
        <begin position="212"/>
        <end position="233"/>
    </location>
</feature>
<dbReference type="Proteomes" id="UP000019116">
    <property type="component" value="Chromosome 7B"/>
</dbReference>
<keyword evidence="2" id="KW-0805">Transcription regulation</keyword>
<reference evidence="8" key="1">
    <citation type="submission" date="2018-08" db="EMBL/GenBank/DDBJ databases">
        <authorList>
            <person name="Rossello M."/>
        </authorList>
    </citation>
    <scope>NUCLEOTIDE SEQUENCE [LARGE SCALE GENOMIC DNA]</scope>
    <source>
        <strain evidence="8">cv. Chinese Spring</strain>
    </source>
</reference>
<dbReference type="EnsemblPlants" id="TraesCS7B02G077700.1">
    <property type="protein sequence ID" value="TraesCS7B02G077700.1.cds1"/>
    <property type="gene ID" value="TraesCS7B02G077700"/>
</dbReference>
<evidence type="ECO:0000256" key="3">
    <source>
        <dbReference type="ARBA" id="ARBA00023125"/>
    </source>
</evidence>
<evidence type="ECO:0000256" key="2">
    <source>
        <dbReference type="ARBA" id="ARBA00023015"/>
    </source>
</evidence>
<accession>A0A3B6SDH6</accession>
<name>A0A3B6SDH6_WHEAT</name>
<keyword evidence="5" id="KW-0539">Nucleus</keyword>
<feature type="domain" description="NAC" evidence="7">
    <location>
        <begin position="44"/>
        <end position="210"/>
    </location>
</feature>
<keyword evidence="9" id="KW-1185">Reference proteome</keyword>
<feature type="region of interest" description="Disordered" evidence="6">
    <location>
        <begin position="259"/>
        <end position="322"/>
    </location>
</feature>
<dbReference type="Gramene" id="TraesCS7B02G077700.1">
    <property type="protein sequence ID" value="TraesCS7B02G077700.1.cds1"/>
    <property type="gene ID" value="TraesCS7B02G077700"/>
</dbReference>
<evidence type="ECO:0000256" key="6">
    <source>
        <dbReference type="SAM" id="MobiDB-lite"/>
    </source>
</evidence>
<protein>
    <recommendedName>
        <fullName evidence="7">NAC domain-containing protein</fullName>
    </recommendedName>
</protein>
<organism evidence="8">
    <name type="scientific">Triticum aestivum</name>
    <name type="common">Wheat</name>
    <dbReference type="NCBI Taxonomy" id="4565"/>
    <lineage>
        <taxon>Eukaryota</taxon>
        <taxon>Viridiplantae</taxon>
        <taxon>Streptophyta</taxon>
        <taxon>Embryophyta</taxon>
        <taxon>Tracheophyta</taxon>
        <taxon>Spermatophyta</taxon>
        <taxon>Magnoliopsida</taxon>
        <taxon>Liliopsida</taxon>
        <taxon>Poales</taxon>
        <taxon>Poaceae</taxon>
        <taxon>BOP clade</taxon>
        <taxon>Pooideae</taxon>
        <taxon>Triticodae</taxon>
        <taxon>Triticeae</taxon>
        <taxon>Triticinae</taxon>
        <taxon>Triticum</taxon>
    </lineage>
</organism>
<dbReference type="SMR" id="A0A3B6SDH6"/>
<evidence type="ECO:0000259" key="7">
    <source>
        <dbReference type="PROSITE" id="PS51005"/>
    </source>
</evidence>
<dbReference type="GO" id="GO:0003677">
    <property type="term" value="F:DNA binding"/>
    <property type="evidence" value="ECO:0007669"/>
    <property type="project" value="UniProtKB-KW"/>
</dbReference>
<dbReference type="PANTHER" id="PTHR31719">
    <property type="entry name" value="NAC TRANSCRIPTION FACTOR 56"/>
    <property type="match status" value="1"/>
</dbReference>
<dbReference type="OrthoDB" id="673859at2759"/>
<dbReference type="SUPFAM" id="SSF101941">
    <property type="entry name" value="NAC domain"/>
    <property type="match status" value="1"/>
</dbReference>
<evidence type="ECO:0000256" key="1">
    <source>
        <dbReference type="ARBA" id="ARBA00004123"/>
    </source>
</evidence>
<dbReference type="Pfam" id="PF02365">
    <property type="entry name" value="NAM"/>
    <property type="match status" value="1"/>
</dbReference>
<dbReference type="OMA" id="WIDEHYQ"/>
<dbReference type="PANTHER" id="PTHR31719:SF43">
    <property type="entry name" value="NAC TRANSCRIPTION FACTOR 56"/>
    <property type="match status" value="1"/>
</dbReference>
<dbReference type="InterPro" id="IPR003441">
    <property type="entry name" value="NAC-dom"/>
</dbReference>
<keyword evidence="4" id="KW-0804">Transcription</keyword>
<dbReference type="InterPro" id="IPR036093">
    <property type="entry name" value="NAC_dom_sf"/>
</dbReference>
<dbReference type="Gramene" id="TraesCS7B03G0208300.1">
    <property type="protein sequence ID" value="TraesCS7B03G0208300.1.CDS1"/>
    <property type="gene ID" value="TraesCS7B03G0208300"/>
</dbReference>
<keyword evidence="3" id="KW-0238">DNA-binding</keyword>
<dbReference type="GO" id="GO:0006355">
    <property type="term" value="P:regulation of DNA-templated transcription"/>
    <property type="evidence" value="ECO:0007669"/>
    <property type="project" value="InterPro"/>
</dbReference>
<evidence type="ECO:0000256" key="5">
    <source>
        <dbReference type="ARBA" id="ARBA00023242"/>
    </source>
</evidence>